<evidence type="ECO:0000256" key="8">
    <source>
        <dbReference type="PROSITE-ProRule" id="PRU00023"/>
    </source>
</evidence>
<evidence type="ECO:0000256" key="6">
    <source>
        <dbReference type="ARBA" id="ARBA00023136"/>
    </source>
</evidence>
<sequence length="299" mass="34515">MVEVEFIKKEYPLHWLVWQNDYKQLDTRLKKREHDKEKLDNRGRTPLMLAVTLGHLESARTLLNNEANVNCENSHGWTVVQEAVATGDPELLHMVLERRDFQRYSNRMAGIPELLQRLKEAPDFYVEMKWEFTSWVPLVSRMCPSDTYKVYKQGSNVRIDTTLLGFDHTSWQRGNRSYVFQGHILQLCPAIRGARSYVYKLNRLGDGATMMEIDHDIQQVYCEQMKTPDEALGILVPNEESVSQRLTTPIASIPKISPVYHVVRYPSSYVTSFKELNRNPHFSSPGALPLAWGPAIHSV</sequence>
<dbReference type="Pfam" id="PF11904">
    <property type="entry name" value="ANKRD13_C"/>
    <property type="match status" value="1"/>
</dbReference>
<keyword evidence="4" id="KW-0677">Repeat</keyword>
<evidence type="ECO:0000256" key="1">
    <source>
        <dbReference type="ARBA" id="ARBA00004177"/>
    </source>
</evidence>
<dbReference type="InterPro" id="IPR055285">
    <property type="entry name" value="ANKRD13_C"/>
</dbReference>
<keyword evidence="11" id="KW-1185">Reference proteome</keyword>
<dbReference type="EMBL" id="JABDTM020018299">
    <property type="protein sequence ID" value="KAH0818152.1"/>
    <property type="molecule type" value="Genomic_DNA"/>
</dbReference>
<dbReference type="GO" id="GO:0002091">
    <property type="term" value="P:negative regulation of receptor internalization"/>
    <property type="evidence" value="ECO:0007669"/>
    <property type="project" value="UniProtKB-ARBA"/>
</dbReference>
<dbReference type="FunFam" id="1.25.40.20:FF:000057">
    <property type="entry name" value="Ankyrin repeat domain-containing protein 13B"/>
    <property type="match status" value="1"/>
</dbReference>
<evidence type="ECO:0000313" key="10">
    <source>
        <dbReference type="EMBL" id="KAH0818152.1"/>
    </source>
</evidence>
<evidence type="ECO:0000256" key="4">
    <source>
        <dbReference type="ARBA" id="ARBA00022737"/>
    </source>
</evidence>
<dbReference type="GO" id="GO:0005886">
    <property type="term" value="C:plasma membrane"/>
    <property type="evidence" value="ECO:0007669"/>
    <property type="project" value="UniProtKB-SubCell"/>
</dbReference>
<name>A0A8J6LFG4_TENMO</name>
<dbReference type="Gene3D" id="1.25.40.20">
    <property type="entry name" value="Ankyrin repeat-containing domain"/>
    <property type="match status" value="1"/>
</dbReference>
<dbReference type="GO" id="GO:0140036">
    <property type="term" value="F:ubiquitin-modified protein reader activity"/>
    <property type="evidence" value="ECO:0007669"/>
    <property type="project" value="UniProtKB-ARBA"/>
</dbReference>
<dbReference type="PROSITE" id="PS50088">
    <property type="entry name" value="ANK_REPEAT"/>
    <property type="match status" value="1"/>
</dbReference>
<feature type="domain" description="Ankyrin repeat" evidence="9">
    <location>
        <begin position="158"/>
        <end position="183"/>
    </location>
</feature>
<proteinExistence type="predicted"/>
<dbReference type="GO" id="GO:0005768">
    <property type="term" value="C:endosome"/>
    <property type="evidence" value="ECO:0007669"/>
    <property type="project" value="UniProtKB-SubCell"/>
</dbReference>
<reference evidence="10" key="2">
    <citation type="submission" date="2021-08" db="EMBL/GenBank/DDBJ databases">
        <authorList>
            <person name="Eriksson T."/>
        </authorList>
    </citation>
    <scope>NUCLEOTIDE SEQUENCE</scope>
    <source>
        <strain evidence="10">Stoneville</strain>
        <tissue evidence="10">Whole head</tissue>
    </source>
</reference>
<evidence type="ECO:0000256" key="3">
    <source>
        <dbReference type="ARBA" id="ARBA00022475"/>
    </source>
</evidence>
<keyword evidence="5" id="KW-0967">Endosome</keyword>
<keyword evidence="3" id="KW-1003">Cell membrane</keyword>
<dbReference type="PROSITE" id="PS50297">
    <property type="entry name" value="ANK_REP_REGION"/>
    <property type="match status" value="1"/>
</dbReference>
<dbReference type="Pfam" id="PF12796">
    <property type="entry name" value="Ank_2"/>
    <property type="match status" value="1"/>
</dbReference>
<evidence type="ECO:0000256" key="2">
    <source>
        <dbReference type="ARBA" id="ARBA00004236"/>
    </source>
</evidence>
<accession>A0A8J6LFG4</accession>
<dbReference type="InterPro" id="IPR002110">
    <property type="entry name" value="Ankyrin_rpt"/>
</dbReference>
<comment type="function">
    <text evidence="7">Ubiquitin-binding protein that specifically recognizes and binds 'Lys-63'-linked ubiquitin. Does not bind 'Lys-48'-linked ubiquitin. Positively regulates the internalization of ligand-activated EGFR by binding to the Ub moiety of ubiquitinated EGFR at the cell membrane.</text>
</comment>
<comment type="subcellular location">
    <subcellularLocation>
        <location evidence="2">Cell membrane</location>
    </subcellularLocation>
    <subcellularLocation>
        <location evidence="1">Endosome</location>
    </subcellularLocation>
</comment>
<gene>
    <name evidence="10" type="ORF">GEV33_004639</name>
</gene>
<feature type="repeat" description="ANK" evidence="8">
    <location>
        <begin position="42"/>
        <end position="74"/>
    </location>
</feature>
<comment type="caution">
    <text evidence="10">The sequence shown here is derived from an EMBL/GenBank/DDBJ whole genome shotgun (WGS) entry which is preliminary data.</text>
</comment>
<evidence type="ECO:0000259" key="9">
    <source>
        <dbReference type="Pfam" id="PF11904"/>
    </source>
</evidence>
<dbReference type="PANTHER" id="PTHR12447">
    <property type="entry name" value="ANKYRIN REPEAT DOMAIN-CONTAINING PROTEIN 13"/>
    <property type="match status" value="1"/>
</dbReference>
<evidence type="ECO:0000313" key="11">
    <source>
        <dbReference type="Proteomes" id="UP000719412"/>
    </source>
</evidence>
<dbReference type="InterPro" id="IPR036770">
    <property type="entry name" value="Ankyrin_rpt-contain_sf"/>
</dbReference>
<evidence type="ECO:0000256" key="5">
    <source>
        <dbReference type="ARBA" id="ARBA00022753"/>
    </source>
</evidence>
<dbReference type="InterPro" id="IPR021832">
    <property type="entry name" value="ANKRD13"/>
</dbReference>
<dbReference type="PANTHER" id="PTHR12447:SF31">
    <property type="entry name" value="LD31969P"/>
    <property type="match status" value="1"/>
</dbReference>
<keyword evidence="8" id="KW-0040">ANK repeat</keyword>
<keyword evidence="6" id="KW-0472">Membrane</keyword>
<dbReference type="AlphaFoldDB" id="A0A8J6LFG4"/>
<organism evidence="10 11">
    <name type="scientific">Tenebrio molitor</name>
    <name type="common">Yellow mealworm beetle</name>
    <dbReference type="NCBI Taxonomy" id="7067"/>
    <lineage>
        <taxon>Eukaryota</taxon>
        <taxon>Metazoa</taxon>
        <taxon>Ecdysozoa</taxon>
        <taxon>Arthropoda</taxon>
        <taxon>Hexapoda</taxon>
        <taxon>Insecta</taxon>
        <taxon>Pterygota</taxon>
        <taxon>Neoptera</taxon>
        <taxon>Endopterygota</taxon>
        <taxon>Coleoptera</taxon>
        <taxon>Polyphaga</taxon>
        <taxon>Cucujiformia</taxon>
        <taxon>Tenebrionidae</taxon>
        <taxon>Tenebrio</taxon>
    </lineage>
</organism>
<evidence type="ECO:0000256" key="7">
    <source>
        <dbReference type="ARBA" id="ARBA00024956"/>
    </source>
</evidence>
<protein>
    <recommendedName>
        <fullName evidence="9">Ankyrin repeat domain-containing protein</fullName>
    </recommendedName>
</protein>
<dbReference type="Proteomes" id="UP000719412">
    <property type="component" value="Unassembled WGS sequence"/>
</dbReference>
<reference evidence="10" key="1">
    <citation type="journal article" date="2020" name="J Insects Food Feed">
        <title>The yellow mealworm (Tenebrio molitor) genome: a resource for the emerging insects as food and feed industry.</title>
        <authorList>
            <person name="Eriksson T."/>
            <person name="Andere A."/>
            <person name="Kelstrup H."/>
            <person name="Emery V."/>
            <person name="Picard C."/>
        </authorList>
    </citation>
    <scope>NUCLEOTIDE SEQUENCE</scope>
    <source>
        <strain evidence="10">Stoneville</strain>
        <tissue evidence="10">Whole head</tissue>
    </source>
</reference>
<dbReference type="SMART" id="SM00248">
    <property type="entry name" value="ANK"/>
    <property type="match status" value="3"/>
</dbReference>
<dbReference type="SUPFAM" id="SSF48403">
    <property type="entry name" value="Ankyrin repeat"/>
    <property type="match status" value="1"/>
</dbReference>